<reference evidence="6 7" key="1">
    <citation type="submission" date="2016-09" db="EMBL/GenBank/DDBJ databases">
        <title>Acidihalobacter prosperus V6 (DSM14174).</title>
        <authorList>
            <person name="Khaleque H.N."/>
            <person name="Ramsay J.P."/>
            <person name="Murphy R.J.T."/>
            <person name="Kaksonen A.H."/>
            <person name="Boxall N.J."/>
            <person name="Watkin E.L.J."/>
        </authorList>
    </citation>
    <scope>NUCLEOTIDE SEQUENCE [LARGE SCALE GENOMIC DNA]</scope>
    <source>
        <strain evidence="6 7">V6</strain>
    </source>
</reference>
<feature type="domain" description="Outer membrane protein assembly factor BamE" evidence="5">
    <location>
        <begin position="32"/>
        <end position="101"/>
    </location>
</feature>
<dbReference type="GO" id="GO:0043165">
    <property type="term" value="P:Gram-negative-bacterium-type cell outer membrane assembly"/>
    <property type="evidence" value="ECO:0007669"/>
    <property type="project" value="UniProtKB-UniRule"/>
</dbReference>
<dbReference type="EMBL" id="CP017448">
    <property type="protein sequence ID" value="AOV17338.1"/>
    <property type="molecule type" value="Genomic_DNA"/>
</dbReference>
<keyword evidence="3 4" id="KW-0998">Cell outer membrane</keyword>
<dbReference type="InterPro" id="IPR037873">
    <property type="entry name" value="BamE-like"/>
</dbReference>
<keyword evidence="4" id="KW-0564">Palmitate</keyword>
<dbReference type="RefSeq" id="WP_070072891.1">
    <property type="nucleotide sequence ID" value="NZ_CP017448.1"/>
</dbReference>
<evidence type="ECO:0000313" key="6">
    <source>
        <dbReference type="EMBL" id="AOV17338.1"/>
    </source>
</evidence>
<keyword evidence="7" id="KW-1185">Reference proteome</keyword>
<protein>
    <recommendedName>
        <fullName evidence="4">Outer membrane protein assembly factor BamE</fullName>
    </recommendedName>
</protein>
<name>A0A1D8K8N0_9GAMM</name>
<dbReference type="PROSITE" id="PS51257">
    <property type="entry name" value="PROKAR_LIPOPROTEIN"/>
    <property type="match status" value="1"/>
</dbReference>
<dbReference type="AlphaFoldDB" id="A0A1D8K8N0"/>
<evidence type="ECO:0000256" key="2">
    <source>
        <dbReference type="ARBA" id="ARBA00023136"/>
    </source>
</evidence>
<evidence type="ECO:0000313" key="7">
    <source>
        <dbReference type="Proteomes" id="UP000095342"/>
    </source>
</evidence>
<dbReference type="GO" id="GO:0051205">
    <property type="term" value="P:protein insertion into membrane"/>
    <property type="evidence" value="ECO:0007669"/>
    <property type="project" value="UniProtKB-UniRule"/>
</dbReference>
<accession>A0A1D8K8N0</accession>
<dbReference type="InterPro" id="IPR026592">
    <property type="entry name" value="BamE"/>
</dbReference>
<dbReference type="Pfam" id="PF04355">
    <property type="entry name" value="BamE"/>
    <property type="match status" value="1"/>
</dbReference>
<evidence type="ECO:0000256" key="3">
    <source>
        <dbReference type="ARBA" id="ARBA00023237"/>
    </source>
</evidence>
<dbReference type="HAMAP" id="MF_00925">
    <property type="entry name" value="OM_assembly_BamE"/>
    <property type="match status" value="1"/>
</dbReference>
<evidence type="ECO:0000256" key="1">
    <source>
        <dbReference type="ARBA" id="ARBA00022729"/>
    </source>
</evidence>
<evidence type="ECO:0000259" key="5">
    <source>
        <dbReference type="Pfam" id="PF04355"/>
    </source>
</evidence>
<dbReference type="InterPro" id="IPR007450">
    <property type="entry name" value="BamE_dom"/>
</dbReference>
<dbReference type="PANTHER" id="PTHR37482">
    <property type="entry name" value="OUTER MEMBRANE PROTEIN ASSEMBLY FACTOR BAME"/>
    <property type="match status" value="1"/>
</dbReference>
<gene>
    <name evidence="4" type="primary">bamE</name>
    <name evidence="6" type="ORF">BJI67_09925</name>
</gene>
<keyword evidence="4" id="KW-0449">Lipoprotein</keyword>
<keyword evidence="1 4" id="KW-0732">Signal</keyword>
<dbReference type="PANTHER" id="PTHR37482:SF1">
    <property type="entry name" value="OUTER MEMBRANE PROTEIN ASSEMBLY FACTOR BAME"/>
    <property type="match status" value="1"/>
</dbReference>
<evidence type="ECO:0000256" key="4">
    <source>
        <dbReference type="HAMAP-Rule" id="MF_00925"/>
    </source>
</evidence>
<keyword evidence="2 4" id="KW-0472">Membrane</keyword>
<comment type="subcellular location">
    <subcellularLocation>
        <location evidence="4">Cell outer membrane</location>
        <topology evidence="4">Lipid-anchor</topology>
    </subcellularLocation>
</comment>
<comment type="subunit">
    <text evidence="4">Part of the Bam complex.</text>
</comment>
<organism evidence="6 7">
    <name type="scientific">Acidihalobacter aeolianus</name>
    <dbReference type="NCBI Taxonomy" id="2792603"/>
    <lineage>
        <taxon>Bacteria</taxon>
        <taxon>Pseudomonadati</taxon>
        <taxon>Pseudomonadota</taxon>
        <taxon>Gammaproteobacteria</taxon>
        <taxon>Chromatiales</taxon>
        <taxon>Ectothiorhodospiraceae</taxon>
        <taxon>Acidihalobacter</taxon>
    </lineage>
</organism>
<dbReference type="Gene3D" id="3.30.1450.10">
    <property type="match status" value="1"/>
</dbReference>
<sequence>MKNIRISLISLTILTLTGCSWMAGYRPPIQQGNEIKAQQLAQVHVGMTPDQVRFILGDPLLTDPFNPNRWDYTYALTPTYGRQSVKHLTLYFTDGKLARIVGAPIKNDVAPSKG</sequence>
<dbReference type="Proteomes" id="UP000095342">
    <property type="component" value="Chromosome"/>
</dbReference>
<proteinExistence type="inferred from homology"/>
<dbReference type="GO" id="GO:1990063">
    <property type="term" value="C:Bam protein complex"/>
    <property type="evidence" value="ECO:0007669"/>
    <property type="project" value="TreeGrafter"/>
</dbReference>
<comment type="similarity">
    <text evidence="4">Belongs to the BamE family.</text>
</comment>
<dbReference type="KEGG" id="aaeo:BJI67_09925"/>
<dbReference type="GO" id="GO:0030674">
    <property type="term" value="F:protein-macromolecule adaptor activity"/>
    <property type="evidence" value="ECO:0007669"/>
    <property type="project" value="TreeGrafter"/>
</dbReference>
<comment type="function">
    <text evidence="4">Part of the outer membrane protein assembly complex, which is involved in assembly and insertion of beta-barrel proteins into the outer membrane.</text>
</comment>